<proteinExistence type="predicted"/>
<sequence>MVSDLKIKVKATELAAEKYRRDSEMLCQMKDFLSNKLGLTWGELADDTELFEGFLRNGIPEFWGNCTYGNCDFYSGGWRTGKPSGFGRSGSAPFLPVPASPAALAGANLPPEIPTKETGWKVAITERLDEGYDGFWKAQRGLWWLFGNNMRALTALDGLKQLFEDFGRAQTTFCGL</sequence>
<evidence type="ECO:0000313" key="2">
    <source>
        <dbReference type="Proteomes" id="UP001190700"/>
    </source>
</evidence>
<comment type="caution">
    <text evidence="1">The sequence shown here is derived from an EMBL/GenBank/DDBJ whole genome shotgun (WGS) entry which is preliminary data.</text>
</comment>
<accession>A0AAE0G821</accession>
<keyword evidence="2" id="KW-1185">Reference proteome</keyword>
<name>A0AAE0G821_9CHLO</name>
<evidence type="ECO:0000313" key="1">
    <source>
        <dbReference type="EMBL" id="KAK3273281.1"/>
    </source>
</evidence>
<dbReference type="AlphaFoldDB" id="A0AAE0G821"/>
<gene>
    <name evidence="1" type="ORF">CYMTET_18469</name>
</gene>
<dbReference type="EMBL" id="LGRX02008568">
    <property type="protein sequence ID" value="KAK3273281.1"/>
    <property type="molecule type" value="Genomic_DNA"/>
</dbReference>
<reference evidence="1 2" key="1">
    <citation type="journal article" date="2015" name="Genome Biol. Evol.">
        <title>Comparative Genomics of a Bacterivorous Green Alga Reveals Evolutionary Causalities and Consequences of Phago-Mixotrophic Mode of Nutrition.</title>
        <authorList>
            <person name="Burns J.A."/>
            <person name="Paasch A."/>
            <person name="Narechania A."/>
            <person name="Kim E."/>
        </authorList>
    </citation>
    <scope>NUCLEOTIDE SEQUENCE [LARGE SCALE GENOMIC DNA]</scope>
    <source>
        <strain evidence="1 2">PLY_AMNH</strain>
    </source>
</reference>
<protein>
    <submittedName>
        <fullName evidence="1">Uncharacterized protein</fullName>
    </submittedName>
</protein>
<dbReference type="Proteomes" id="UP001190700">
    <property type="component" value="Unassembled WGS sequence"/>
</dbReference>
<organism evidence="1 2">
    <name type="scientific">Cymbomonas tetramitiformis</name>
    <dbReference type="NCBI Taxonomy" id="36881"/>
    <lineage>
        <taxon>Eukaryota</taxon>
        <taxon>Viridiplantae</taxon>
        <taxon>Chlorophyta</taxon>
        <taxon>Pyramimonadophyceae</taxon>
        <taxon>Pyramimonadales</taxon>
        <taxon>Pyramimonadaceae</taxon>
        <taxon>Cymbomonas</taxon>
    </lineage>
</organism>